<keyword evidence="13 16" id="KW-0472">Membrane</keyword>
<evidence type="ECO:0000256" key="10">
    <source>
        <dbReference type="ARBA" id="ARBA00022956"/>
    </source>
</evidence>
<proteinExistence type="inferred from homology"/>
<evidence type="ECO:0000256" key="12">
    <source>
        <dbReference type="ARBA" id="ARBA00022991"/>
    </source>
</evidence>
<evidence type="ECO:0000256" key="3">
    <source>
        <dbReference type="ARBA" id="ARBA00011052"/>
    </source>
</evidence>
<reference evidence="18 19" key="1">
    <citation type="submission" date="2019-09" db="EMBL/GenBank/DDBJ databases">
        <title>Whole-genome sequence of the purple sulfur bacterium Thiohalocapsa marina DSM 19078.</title>
        <authorList>
            <person name="Kyndt J.A."/>
            <person name="Meyer T.E."/>
        </authorList>
    </citation>
    <scope>NUCLEOTIDE SEQUENCE [LARGE SCALE GENOMIC DNA]</scope>
    <source>
        <strain evidence="18 19">DSM 19078</strain>
    </source>
</reference>
<dbReference type="InterPro" id="IPR000066">
    <property type="entry name" value="Antenna_a/b"/>
</dbReference>
<evidence type="ECO:0000313" key="18">
    <source>
        <dbReference type="EMBL" id="KAA6183417.1"/>
    </source>
</evidence>
<keyword evidence="11 16" id="KW-1133">Transmembrane helix</keyword>
<feature type="binding site" description="axial binding residue" evidence="15">
    <location>
        <position position="19"/>
    </location>
    <ligand>
        <name>a bacteriochlorophyll</name>
        <dbReference type="ChEBI" id="CHEBI:38201"/>
    </ligand>
    <ligandPart>
        <name>Mg</name>
        <dbReference type="ChEBI" id="CHEBI:25107"/>
    </ligandPart>
</feature>
<feature type="domain" description="Antenna complex alpha/beta subunit" evidence="17">
    <location>
        <begin position="12"/>
        <end position="47"/>
    </location>
</feature>
<keyword evidence="4" id="KW-1003">Cell membrane</keyword>
<evidence type="ECO:0000256" key="15">
    <source>
        <dbReference type="PIRSR" id="PIRSR002900-1"/>
    </source>
</evidence>
<feature type="binding site" description="axial binding residue" evidence="15">
    <location>
        <position position="37"/>
    </location>
    <ligand>
        <name>a bacteriochlorophyll</name>
        <dbReference type="ChEBI" id="CHEBI:38201"/>
    </ligand>
    <ligandPart>
        <name>Mg</name>
        <dbReference type="ChEBI" id="CHEBI:25107"/>
    </ligandPart>
</feature>
<evidence type="ECO:0000256" key="7">
    <source>
        <dbReference type="ARBA" id="ARBA00022692"/>
    </source>
</evidence>
<dbReference type="GO" id="GO:0030077">
    <property type="term" value="C:plasma membrane light-harvesting complex"/>
    <property type="evidence" value="ECO:0007669"/>
    <property type="project" value="InterPro"/>
</dbReference>
<comment type="subcellular location">
    <subcellularLocation>
        <location evidence="2">Cell inner membrane</location>
        <topology evidence="2">Single-pass type II membrane protein</topology>
    </subcellularLocation>
</comment>
<dbReference type="Gene3D" id="1.20.5.250">
    <property type="match status" value="1"/>
</dbReference>
<dbReference type="Pfam" id="PF00556">
    <property type="entry name" value="LHC"/>
    <property type="match status" value="1"/>
</dbReference>
<evidence type="ECO:0000256" key="11">
    <source>
        <dbReference type="ARBA" id="ARBA00022989"/>
    </source>
</evidence>
<evidence type="ECO:0000256" key="1">
    <source>
        <dbReference type="ARBA" id="ARBA00002455"/>
    </source>
</evidence>
<dbReference type="OrthoDB" id="5739887at2"/>
<name>A0A5M8FFC8_9GAMM</name>
<comment type="caution">
    <text evidence="18">The sequence shown here is derived from an EMBL/GenBank/DDBJ whole genome shotgun (WGS) entry which is preliminary data.</text>
</comment>
<dbReference type="InterPro" id="IPR023624">
    <property type="entry name" value="Antenna_beta_dom_sf"/>
</dbReference>
<evidence type="ECO:0000256" key="5">
    <source>
        <dbReference type="ARBA" id="ARBA00022494"/>
    </source>
</evidence>
<keyword evidence="8 15" id="KW-0479">Metal-binding</keyword>
<dbReference type="RefSeq" id="WP_150094379.1">
    <property type="nucleotide sequence ID" value="NZ_JBFUOH010000111.1"/>
</dbReference>
<feature type="transmembrane region" description="Helical" evidence="16">
    <location>
        <begin position="20"/>
        <end position="43"/>
    </location>
</feature>
<keyword evidence="19" id="KW-1185">Reference proteome</keyword>
<dbReference type="GO" id="GO:0019684">
    <property type="term" value="P:photosynthesis, light reaction"/>
    <property type="evidence" value="ECO:0007669"/>
    <property type="project" value="InterPro"/>
</dbReference>
<evidence type="ECO:0000256" key="14">
    <source>
        <dbReference type="ARBA" id="ARBA00023243"/>
    </source>
</evidence>
<keyword evidence="6" id="KW-0042">Antenna complex</keyword>
<dbReference type="InterPro" id="IPR035889">
    <property type="entry name" value="Light-harvesting_complex"/>
</dbReference>
<gene>
    <name evidence="18" type="ORF">F2Q65_15815</name>
</gene>
<evidence type="ECO:0000256" key="9">
    <source>
        <dbReference type="ARBA" id="ARBA00022842"/>
    </source>
</evidence>
<dbReference type="EMBL" id="VWXX01000033">
    <property type="protein sequence ID" value="KAA6183417.1"/>
    <property type="molecule type" value="Genomic_DNA"/>
</dbReference>
<evidence type="ECO:0000256" key="13">
    <source>
        <dbReference type="ARBA" id="ARBA00023136"/>
    </source>
</evidence>
<dbReference type="Proteomes" id="UP000322981">
    <property type="component" value="Unassembled WGS sequence"/>
</dbReference>
<evidence type="ECO:0000313" key="19">
    <source>
        <dbReference type="Proteomes" id="UP000322981"/>
    </source>
</evidence>
<sequence>MAENQSLSGLTEEEAQEFHGFFVQSMSGFIGVAAFAHLLAWFWRPWL</sequence>
<dbReference type="PROSITE" id="PS00969">
    <property type="entry name" value="ANTENNA_COMP_BETA"/>
    <property type="match status" value="1"/>
</dbReference>
<dbReference type="AlphaFoldDB" id="A0A5M8FFC8"/>
<protein>
    <submittedName>
        <fullName evidence="18">Light-harvesting protein</fullName>
    </submittedName>
</protein>
<evidence type="ECO:0000256" key="8">
    <source>
        <dbReference type="ARBA" id="ARBA00022723"/>
    </source>
</evidence>
<dbReference type="SUPFAM" id="SSF56918">
    <property type="entry name" value="Light-harvesting complex subunits"/>
    <property type="match status" value="1"/>
</dbReference>
<organism evidence="18 19">
    <name type="scientific">Thiohalocapsa marina</name>
    <dbReference type="NCBI Taxonomy" id="424902"/>
    <lineage>
        <taxon>Bacteria</taxon>
        <taxon>Pseudomonadati</taxon>
        <taxon>Pseudomonadota</taxon>
        <taxon>Gammaproteobacteria</taxon>
        <taxon>Chromatiales</taxon>
        <taxon>Chromatiaceae</taxon>
        <taxon>Thiohalocapsa</taxon>
    </lineage>
</organism>
<keyword evidence="7 16" id="KW-0812">Transmembrane</keyword>
<evidence type="ECO:0000256" key="16">
    <source>
        <dbReference type="SAM" id="Phobius"/>
    </source>
</evidence>
<dbReference type="GO" id="GO:0046872">
    <property type="term" value="F:metal ion binding"/>
    <property type="evidence" value="ECO:0007669"/>
    <property type="project" value="UniProtKB-KW"/>
</dbReference>
<comment type="similarity">
    <text evidence="3">Belongs to the antenna complex beta subunit family.</text>
</comment>
<dbReference type="PIRSF" id="PIRSF002900">
    <property type="entry name" value="Antenna_beta"/>
    <property type="match status" value="1"/>
</dbReference>
<keyword evidence="9 15" id="KW-0460">Magnesium</keyword>
<dbReference type="GO" id="GO:0005886">
    <property type="term" value="C:plasma membrane"/>
    <property type="evidence" value="ECO:0007669"/>
    <property type="project" value="UniProtKB-SubCell"/>
</dbReference>
<evidence type="ECO:0000256" key="2">
    <source>
        <dbReference type="ARBA" id="ARBA00004249"/>
    </source>
</evidence>
<comment type="function">
    <text evidence="1">Antenna complexes are light-harvesting systems, which transfer the excitation energy to the reaction centers.</text>
</comment>
<dbReference type="NCBIfam" id="NF040862">
    <property type="entry name" value="pufB_517_ASD"/>
    <property type="match status" value="1"/>
</dbReference>
<dbReference type="GO" id="GO:0042314">
    <property type="term" value="F:bacteriochlorophyll binding"/>
    <property type="evidence" value="ECO:0007669"/>
    <property type="project" value="UniProtKB-KW"/>
</dbReference>
<dbReference type="InterPro" id="IPR002362">
    <property type="entry name" value="LHB-1/5"/>
</dbReference>
<keyword evidence="12" id="KW-0157">Chromophore</keyword>
<dbReference type="InterPro" id="IPR023623">
    <property type="entry name" value="Antenna_beta_CS"/>
</dbReference>
<dbReference type="PRINTS" id="PR00674">
    <property type="entry name" value="LIGHTHARVSTB"/>
</dbReference>
<keyword evidence="10" id="KW-0076">Bacteriochlorophyll</keyword>
<keyword evidence="14" id="KW-0437">Light-harvesting polypeptide</keyword>
<accession>A0A5M8FFC8</accession>
<evidence type="ECO:0000259" key="17">
    <source>
        <dbReference type="Pfam" id="PF00556"/>
    </source>
</evidence>
<keyword evidence="5" id="KW-0148">Chlorophyll</keyword>
<evidence type="ECO:0000256" key="4">
    <source>
        <dbReference type="ARBA" id="ARBA00022475"/>
    </source>
</evidence>
<evidence type="ECO:0000256" key="6">
    <source>
        <dbReference type="ARBA" id="ARBA00022549"/>
    </source>
</evidence>